<sequence length="251" mass="27979">MPEQATALVVEDDEKIRRVLRNVLEDDGFAVLEAEDADSALGYVETQKLDLVTLDIQLGKDNGMDVLRRIRAVSGVPVIMVTGKDDVIDRVLGLEIGADDYITKPFHVREVLARIHAVARRYAVIEDQQEEPAIDVQVYLMDGLTIVPDRMELLDRNGNDCGSTTADMALLKIFLERPNRALSRDQLMDLIGGVEWSPLDRTIDNQVARLRKKIERNPAAPKLIKTVRGVGYMLACDVKLFQPEDVGSKSA</sequence>
<feature type="modified residue" description="4-aspartylphosphate" evidence="6">
    <location>
        <position position="55"/>
    </location>
</feature>
<evidence type="ECO:0000256" key="2">
    <source>
        <dbReference type="ARBA" id="ARBA00023012"/>
    </source>
</evidence>
<dbReference type="GO" id="GO:0000976">
    <property type="term" value="F:transcription cis-regulatory region binding"/>
    <property type="evidence" value="ECO:0007669"/>
    <property type="project" value="TreeGrafter"/>
</dbReference>
<dbReference type="Gene3D" id="3.40.50.2300">
    <property type="match status" value="1"/>
</dbReference>
<organism evidence="10 11">
    <name type="scientific">Pseudaestuariivita atlantica</name>
    <dbReference type="NCBI Taxonomy" id="1317121"/>
    <lineage>
        <taxon>Bacteria</taxon>
        <taxon>Pseudomonadati</taxon>
        <taxon>Pseudomonadota</taxon>
        <taxon>Alphaproteobacteria</taxon>
        <taxon>Rhodobacterales</taxon>
        <taxon>Paracoccaceae</taxon>
        <taxon>Pseudaestuariivita</taxon>
    </lineage>
</organism>
<proteinExistence type="predicted"/>
<evidence type="ECO:0000259" key="9">
    <source>
        <dbReference type="PROSITE" id="PS51755"/>
    </source>
</evidence>
<dbReference type="InterPro" id="IPR016032">
    <property type="entry name" value="Sig_transdc_resp-reg_C-effctor"/>
</dbReference>
<keyword evidence="5" id="KW-0804">Transcription</keyword>
<dbReference type="PANTHER" id="PTHR48111:SF4">
    <property type="entry name" value="DNA-BINDING DUAL TRANSCRIPTIONAL REGULATOR OMPR"/>
    <property type="match status" value="1"/>
</dbReference>
<dbReference type="InterPro" id="IPR036388">
    <property type="entry name" value="WH-like_DNA-bd_sf"/>
</dbReference>
<keyword evidence="1 6" id="KW-0597">Phosphoprotein</keyword>
<evidence type="ECO:0000256" key="4">
    <source>
        <dbReference type="ARBA" id="ARBA00023125"/>
    </source>
</evidence>
<dbReference type="PANTHER" id="PTHR48111">
    <property type="entry name" value="REGULATOR OF RPOS"/>
    <property type="match status" value="1"/>
</dbReference>
<protein>
    <submittedName>
        <fullName evidence="10">Transcriptional regulatory protein AruR</fullName>
    </submittedName>
</protein>
<evidence type="ECO:0000256" key="5">
    <source>
        <dbReference type="ARBA" id="ARBA00023163"/>
    </source>
</evidence>
<dbReference type="GO" id="GO:0006355">
    <property type="term" value="P:regulation of DNA-templated transcription"/>
    <property type="evidence" value="ECO:0007669"/>
    <property type="project" value="InterPro"/>
</dbReference>
<keyword evidence="11" id="KW-1185">Reference proteome</keyword>
<gene>
    <name evidence="10" type="ORF">ATO11_20345</name>
</gene>
<keyword evidence="2" id="KW-0902">Two-component regulatory system</keyword>
<dbReference type="Pfam" id="PF00072">
    <property type="entry name" value="Response_reg"/>
    <property type="match status" value="1"/>
</dbReference>
<dbReference type="InterPro" id="IPR001789">
    <property type="entry name" value="Sig_transdc_resp-reg_receiver"/>
</dbReference>
<dbReference type="GO" id="GO:0032993">
    <property type="term" value="C:protein-DNA complex"/>
    <property type="evidence" value="ECO:0007669"/>
    <property type="project" value="TreeGrafter"/>
</dbReference>
<evidence type="ECO:0000256" key="7">
    <source>
        <dbReference type="PROSITE-ProRule" id="PRU01091"/>
    </source>
</evidence>
<dbReference type="GO" id="GO:0000156">
    <property type="term" value="F:phosphorelay response regulator activity"/>
    <property type="evidence" value="ECO:0007669"/>
    <property type="project" value="TreeGrafter"/>
</dbReference>
<evidence type="ECO:0000256" key="6">
    <source>
        <dbReference type="PROSITE-ProRule" id="PRU00169"/>
    </source>
</evidence>
<evidence type="ECO:0000313" key="11">
    <source>
        <dbReference type="Proteomes" id="UP000036938"/>
    </source>
</evidence>
<dbReference type="PROSITE" id="PS51755">
    <property type="entry name" value="OMPR_PHOB"/>
    <property type="match status" value="1"/>
</dbReference>
<evidence type="ECO:0000313" key="10">
    <source>
        <dbReference type="EMBL" id="KNG91871.1"/>
    </source>
</evidence>
<feature type="DNA-binding region" description="OmpR/PhoB-type" evidence="7">
    <location>
        <begin position="136"/>
        <end position="236"/>
    </location>
</feature>
<keyword evidence="3" id="KW-0805">Transcription regulation</keyword>
<dbReference type="Proteomes" id="UP000036938">
    <property type="component" value="Unassembled WGS sequence"/>
</dbReference>
<keyword evidence="4 7" id="KW-0238">DNA-binding</keyword>
<dbReference type="InterPro" id="IPR039420">
    <property type="entry name" value="WalR-like"/>
</dbReference>
<feature type="domain" description="OmpR/PhoB-type" evidence="9">
    <location>
        <begin position="136"/>
        <end position="236"/>
    </location>
</feature>
<dbReference type="PROSITE" id="PS50110">
    <property type="entry name" value="RESPONSE_REGULATORY"/>
    <property type="match status" value="1"/>
</dbReference>
<dbReference type="RefSeq" id="WP_050532741.1">
    <property type="nucleotide sequence ID" value="NZ_AQQZ01000025.1"/>
</dbReference>
<feature type="domain" description="Response regulatory" evidence="8">
    <location>
        <begin position="6"/>
        <end position="119"/>
    </location>
</feature>
<dbReference type="SUPFAM" id="SSF52172">
    <property type="entry name" value="CheY-like"/>
    <property type="match status" value="1"/>
</dbReference>
<dbReference type="InterPro" id="IPR011006">
    <property type="entry name" value="CheY-like_superfamily"/>
</dbReference>
<dbReference type="AlphaFoldDB" id="A0A0L1JJE4"/>
<dbReference type="SUPFAM" id="SSF46894">
    <property type="entry name" value="C-terminal effector domain of the bipartite response regulators"/>
    <property type="match status" value="1"/>
</dbReference>
<dbReference type="OrthoDB" id="9802426at2"/>
<reference evidence="10 11" key="1">
    <citation type="journal article" date="2015" name="Int. J. Syst. Evol. Microbiol.">
        <title>Aestuariivita atlantica sp. nov., isolated from deep sea sediment of the Atlantic Ocean.</title>
        <authorList>
            <person name="Li G."/>
            <person name="Lai Q."/>
            <person name="Du Y."/>
            <person name="Liu X."/>
            <person name="Sun F."/>
            <person name="Shao Z."/>
        </authorList>
    </citation>
    <scope>NUCLEOTIDE SEQUENCE [LARGE SCALE GENOMIC DNA]</scope>
    <source>
        <strain evidence="10 11">22II-S11-z3</strain>
    </source>
</reference>
<dbReference type="GO" id="GO:0005829">
    <property type="term" value="C:cytosol"/>
    <property type="evidence" value="ECO:0007669"/>
    <property type="project" value="TreeGrafter"/>
</dbReference>
<comment type="caution">
    <text evidence="10">The sequence shown here is derived from an EMBL/GenBank/DDBJ whole genome shotgun (WGS) entry which is preliminary data.</text>
</comment>
<evidence type="ECO:0000259" key="8">
    <source>
        <dbReference type="PROSITE" id="PS50110"/>
    </source>
</evidence>
<dbReference type="SMART" id="SM00862">
    <property type="entry name" value="Trans_reg_C"/>
    <property type="match status" value="1"/>
</dbReference>
<name>A0A0L1JJE4_9RHOB</name>
<dbReference type="STRING" id="1317121.ATO11_20345"/>
<dbReference type="CDD" id="cd00383">
    <property type="entry name" value="trans_reg_C"/>
    <property type="match status" value="1"/>
</dbReference>
<dbReference type="SMART" id="SM00448">
    <property type="entry name" value="REC"/>
    <property type="match status" value="1"/>
</dbReference>
<dbReference type="EMBL" id="AQQZ01000025">
    <property type="protein sequence ID" value="KNG91871.1"/>
    <property type="molecule type" value="Genomic_DNA"/>
</dbReference>
<dbReference type="CDD" id="cd17574">
    <property type="entry name" value="REC_OmpR"/>
    <property type="match status" value="1"/>
</dbReference>
<dbReference type="Pfam" id="PF00486">
    <property type="entry name" value="Trans_reg_C"/>
    <property type="match status" value="1"/>
</dbReference>
<evidence type="ECO:0000256" key="3">
    <source>
        <dbReference type="ARBA" id="ARBA00023015"/>
    </source>
</evidence>
<dbReference type="InterPro" id="IPR001867">
    <property type="entry name" value="OmpR/PhoB-type_DNA-bd"/>
</dbReference>
<dbReference type="Gene3D" id="6.10.250.690">
    <property type="match status" value="1"/>
</dbReference>
<dbReference type="Gene3D" id="1.10.10.10">
    <property type="entry name" value="Winged helix-like DNA-binding domain superfamily/Winged helix DNA-binding domain"/>
    <property type="match status" value="1"/>
</dbReference>
<evidence type="ECO:0000256" key="1">
    <source>
        <dbReference type="ARBA" id="ARBA00022553"/>
    </source>
</evidence>
<accession>A0A0L1JJE4</accession>